<dbReference type="GO" id="GO:0005737">
    <property type="term" value="C:cytoplasm"/>
    <property type="evidence" value="ECO:0007669"/>
    <property type="project" value="UniProtKB-SubCell"/>
</dbReference>
<gene>
    <name evidence="4" type="ORF">CEW83_07260</name>
</gene>
<dbReference type="GO" id="GO:0009295">
    <property type="term" value="C:nucleoid"/>
    <property type="evidence" value="ECO:0007669"/>
    <property type="project" value="InterPro"/>
</dbReference>
<dbReference type="InterPro" id="IPR007358">
    <property type="entry name" value="Nucleoid_associated_NdpA"/>
</dbReference>
<dbReference type="Pfam" id="PF04245">
    <property type="entry name" value="NA37"/>
    <property type="match status" value="1"/>
</dbReference>
<accession>A0A2U8GRB9</accession>
<dbReference type="KEGG" id="acom:CEW83_07260"/>
<dbReference type="PANTHER" id="PTHR38772">
    <property type="match status" value="1"/>
</dbReference>
<evidence type="ECO:0000256" key="3">
    <source>
        <dbReference type="ARBA" id="ARBA00022490"/>
    </source>
</evidence>
<dbReference type="PANTHER" id="PTHR38772:SF1">
    <property type="entry name" value="NUCLEOID-ASSOCIATED PROTEIN YEJK"/>
    <property type="match status" value="1"/>
</dbReference>
<organism evidence="4 5">
    <name type="scientific">Parazoarcus communis</name>
    <dbReference type="NCBI Taxonomy" id="41977"/>
    <lineage>
        <taxon>Bacteria</taxon>
        <taxon>Pseudomonadati</taxon>
        <taxon>Pseudomonadota</taxon>
        <taxon>Betaproteobacteria</taxon>
        <taxon>Rhodocyclales</taxon>
        <taxon>Zoogloeaceae</taxon>
        <taxon>Parazoarcus</taxon>
    </lineage>
</organism>
<comment type="similarity">
    <text evidence="2">Belongs to the YejK family.</text>
</comment>
<evidence type="ECO:0000313" key="4">
    <source>
        <dbReference type="EMBL" id="AWI75045.1"/>
    </source>
</evidence>
<reference evidence="4 5" key="1">
    <citation type="submission" date="2017-06" db="EMBL/GenBank/DDBJ databases">
        <title>Azoarcus.</title>
        <authorList>
            <person name="Woo J.-H."/>
            <person name="Kim H.-S."/>
        </authorList>
    </citation>
    <scope>NUCLEOTIDE SEQUENCE [LARGE SCALE GENOMIC DNA]</scope>
    <source>
        <strain evidence="4 5">TSPY31</strain>
    </source>
</reference>
<proteinExistence type="inferred from homology"/>
<protein>
    <submittedName>
        <fullName evidence="4">Nucleoid-associated protein</fullName>
    </submittedName>
</protein>
<evidence type="ECO:0000256" key="1">
    <source>
        <dbReference type="ARBA" id="ARBA00004496"/>
    </source>
</evidence>
<evidence type="ECO:0000256" key="2">
    <source>
        <dbReference type="ARBA" id="ARBA00009035"/>
    </source>
</evidence>
<dbReference type="RefSeq" id="WP_108948753.1">
    <property type="nucleotide sequence ID" value="NZ_CP022187.1"/>
</dbReference>
<dbReference type="Proteomes" id="UP000244930">
    <property type="component" value="Chromosome"/>
</dbReference>
<keyword evidence="3" id="KW-0963">Cytoplasm</keyword>
<dbReference type="AlphaFoldDB" id="A0A2U8GRB9"/>
<dbReference type="EMBL" id="CP022187">
    <property type="protein sequence ID" value="AWI75045.1"/>
    <property type="molecule type" value="Genomic_DNA"/>
</dbReference>
<evidence type="ECO:0000313" key="5">
    <source>
        <dbReference type="Proteomes" id="UP000244930"/>
    </source>
</evidence>
<keyword evidence="5" id="KW-1185">Reference proteome</keyword>
<sequence length="340" mass="37998">MSPNQPSQIQHTITDLVVHRLIKEAQAPAAIELRAAGCPLDDAAVRLVERLCTHYADRSSKGFGRFEEDEESFPMPRLLREHVVERSTDFITLSRHMMEQLQICAHDEELDASAFVVVARITEGGTDCLWVALVGESIGSAISGALDIVDCSYLDFSSLRAAGRIDLAGWQRGDERYISFLKGRGDVAAWFKRFLGCSDIVIALKETKKLVLALNQFVETERLEAPARDALLERAHGYLDELGETGEPVALDEIARQVWPEQPERLDTALNSEAIKLSSGFVPDRRAIRPLVRFRASGEQWKLEFDRSGLRSGAIQYDRASDTLVLSGLPDYLKKMLLEE</sequence>
<name>A0A2U8GRB9_9RHOO</name>
<comment type="subcellular location">
    <subcellularLocation>
        <location evidence="1">Cytoplasm</location>
    </subcellularLocation>
</comment>